<evidence type="ECO:0000313" key="4">
    <source>
        <dbReference type="Proteomes" id="UP001201262"/>
    </source>
</evidence>
<dbReference type="InterPro" id="IPR015422">
    <property type="entry name" value="PyrdxlP-dep_Trfase_small"/>
</dbReference>
<comment type="caution">
    <text evidence="3">The sequence shown here is derived from an EMBL/GenBank/DDBJ whole genome shotgun (WGS) entry which is preliminary data.</text>
</comment>
<dbReference type="InterPro" id="IPR015421">
    <property type="entry name" value="PyrdxlP-dep_Trfase_major"/>
</dbReference>
<proteinExistence type="predicted"/>
<dbReference type="AlphaFoldDB" id="A0AAD4Q3D9"/>
<dbReference type="EMBL" id="JAJTJA010000003">
    <property type="protein sequence ID" value="KAH8701676.1"/>
    <property type="molecule type" value="Genomic_DNA"/>
</dbReference>
<name>A0AAD4Q3D9_9EURO</name>
<dbReference type="GeneID" id="70245648"/>
<dbReference type="InterPro" id="IPR004839">
    <property type="entry name" value="Aminotransferase_I/II_large"/>
</dbReference>
<dbReference type="PANTHER" id="PTHR43795:SF39">
    <property type="entry name" value="AMINOTRANSFERASE CLASS I_CLASSII DOMAIN-CONTAINING PROTEIN"/>
    <property type="match status" value="1"/>
</dbReference>
<dbReference type="Proteomes" id="UP001201262">
    <property type="component" value="Unassembled WGS sequence"/>
</dbReference>
<dbReference type="PANTHER" id="PTHR43795">
    <property type="entry name" value="BIFUNCTIONAL ASPARTATE AMINOTRANSFERASE AND GLUTAMATE/ASPARTATE-PREPHENATE AMINOTRANSFERASE-RELATED"/>
    <property type="match status" value="1"/>
</dbReference>
<gene>
    <name evidence="3" type="ORF">BGW36DRAFT_371293</name>
</gene>
<organism evidence="3 4">
    <name type="scientific">Talaromyces proteolyticus</name>
    <dbReference type="NCBI Taxonomy" id="1131652"/>
    <lineage>
        <taxon>Eukaryota</taxon>
        <taxon>Fungi</taxon>
        <taxon>Dikarya</taxon>
        <taxon>Ascomycota</taxon>
        <taxon>Pezizomycotina</taxon>
        <taxon>Eurotiomycetes</taxon>
        <taxon>Eurotiomycetidae</taxon>
        <taxon>Eurotiales</taxon>
        <taxon>Trichocomaceae</taxon>
        <taxon>Talaromyces</taxon>
        <taxon>Talaromyces sect. Bacilispori</taxon>
    </lineage>
</organism>
<keyword evidence="1" id="KW-0663">Pyridoxal phosphate</keyword>
<sequence>MLSSRGKQYAEVTGYPWRYAPRQTYDREKNPDGLISLAIAENLIMRPQIAKFINEKVKFTESAISYGPKPLLVPRLLTALSSHFNKFFSPSVPVTPEHIVTAVDATSIGSILGLTLADPGDAVLVSRPIYGRFELDYGLEAGVNILYADTDAKSAFEESVVERFEEALVNFESQNKGRRVRAVLLANPNNPVGKPYPRSTLQKILRFCSKHNLHLISDEVYALCTFDTAIEGTEHVPFTSVLSLLDDPTINPELVHVLYGFSKDFASGGLCLGFLITRNEQLRKAVFPLLRFHNTSGAALQIATAILEDEKFVEGFVETTRSELARSYRFVTRVLEEEGIEYVRGGNAGFFVYINLSPFLQQTSGILNDSGNVLSSEARTYNDKQGTDQEIDLAQRLLDGNVVLHPGEEHNRQPGWFRLVFSQSEEVLSVALRRLVNVLKG</sequence>
<dbReference type="InterPro" id="IPR050478">
    <property type="entry name" value="Ethylene_sulfur-biosynth"/>
</dbReference>
<dbReference type="CDD" id="cd00609">
    <property type="entry name" value="AAT_like"/>
    <property type="match status" value="1"/>
</dbReference>
<dbReference type="InterPro" id="IPR015424">
    <property type="entry name" value="PyrdxlP-dep_Trfase"/>
</dbReference>
<reference evidence="3" key="1">
    <citation type="submission" date="2021-12" db="EMBL/GenBank/DDBJ databases">
        <title>Convergent genome expansion in fungi linked to evolution of root-endophyte symbiosis.</title>
        <authorList>
            <consortium name="DOE Joint Genome Institute"/>
            <person name="Ke Y.-H."/>
            <person name="Bonito G."/>
            <person name="Liao H.-L."/>
            <person name="Looney B."/>
            <person name="Rojas-Flechas A."/>
            <person name="Nash J."/>
            <person name="Hameed K."/>
            <person name="Schadt C."/>
            <person name="Martin F."/>
            <person name="Crous P.W."/>
            <person name="Miettinen O."/>
            <person name="Magnuson J.K."/>
            <person name="Labbe J."/>
            <person name="Jacobson D."/>
            <person name="Doktycz M.J."/>
            <person name="Veneault-Fourrey C."/>
            <person name="Kuo A."/>
            <person name="Mondo S."/>
            <person name="Calhoun S."/>
            <person name="Riley R."/>
            <person name="Ohm R."/>
            <person name="LaButti K."/>
            <person name="Andreopoulos B."/>
            <person name="Pangilinan J."/>
            <person name="Nolan M."/>
            <person name="Tritt A."/>
            <person name="Clum A."/>
            <person name="Lipzen A."/>
            <person name="Daum C."/>
            <person name="Barry K."/>
            <person name="Grigoriev I.V."/>
            <person name="Vilgalys R."/>
        </authorList>
    </citation>
    <scope>NUCLEOTIDE SEQUENCE</scope>
    <source>
        <strain evidence="3">PMI_201</strain>
    </source>
</reference>
<dbReference type="Gene3D" id="3.90.1150.10">
    <property type="entry name" value="Aspartate Aminotransferase, domain 1"/>
    <property type="match status" value="1"/>
</dbReference>
<dbReference type="GO" id="GO:0006520">
    <property type="term" value="P:amino acid metabolic process"/>
    <property type="evidence" value="ECO:0007669"/>
    <property type="project" value="TreeGrafter"/>
</dbReference>
<dbReference type="SUPFAM" id="SSF53383">
    <property type="entry name" value="PLP-dependent transferases"/>
    <property type="match status" value="1"/>
</dbReference>
<accession>A0AAD4Q3D9</accession>
<evidence type="ECO:0000313" key="3">
    <source>
        <dbReference type="EMBL" id="KAH8701676.1"/>
    </source>
</evidence>
<dbReference type="GO" id="GO:0030170">
    <property type="term" value="F:pyridoxal phosphate binding"/>
    <property type="evidence" value="ECO:0007669"/>
    <property type="project" value="InterPro"/>
</dbReference>
<dbReference type="Pfam" id="PF00155">
    <property type="entry name" value="Aminotran_1_2"/>
    <property type="match status" value="1"/>
</dbReference>
<dbReference type="GO" id="GO:0008483">
    <property type="term" value="F:transaminase activity"/>
    <property type="evidence" value="ECO:0007669"/>
    <property type="project" value="TreeGrafter"/>
</dbReference>
<keyword evidence="4" id="KW-1185">Reference proteome</keyword>
<feature type="domain" description="Aminotransferase class I/classII large" evidence="2">
    <location>
        <begin position="74"/>
        <end position="435"/>
    </location>
</feature>
<dbReference type="Gene3D" id="3.40.640.10">
    <property type="entry name" value="Type I PLP-dependent aspartate aminotransferase-like (Major domain)"/>
    <property type="match status" value="1"/>
</dbReference>
<dbReference type="RefSeq" id="XP_046075052.1">
    <property type="nucleotide sequence ID" value="XM_046215361.1"/>
</dbReference>
<evidence type="ECO:0000256" key="1">
    <source>
        <dbReference type="ARBA" id="ARBA00022898"/>
    </source>
</evidence>
<protein>
    <submittedName>
        <fullName evidence="3">1-aminocyclopropane-1-carboxylate synthase</fullName>
    </submittedName>
</protein>
<dbReference type="PRINTS" id="PR00753">
    <property type="entry name" value="ACCSYNTHASE"/>
</dbReference>
<evidence type="ECO:0000259" key="2">
    <source>
        <dbReference type="Pfam" id="PF00155"/>
    </source>
</evidence>